<name>A0AAE3P0K8_9BACT</name>
<reference evidence="1" key="1">
    <citation type="submission" date="2023-03" db="EMBL/GenBank/DDBJ databases">
        <title>Stygiobacter electus gen. nov., sp. nov., facultatively anaerobic thermotolerant bacterium of the class Ignavibacteria from a well of Yessentuki mineral water deposit.</title>
        <authorList>
            <person name="Podosokorskaya O.A."/>
            <person name="Elcheninov A.G."/>
            <person name="Petrova N.F."/>
            <person name="Zavarzina D.G."/>
            <person name="Kublanov I.V."/>
            <person name="Merkel A.Y."/>
        </authorList>
    </citation>
    <scope>NUCLEOTIDE SEQUENCE</scope>
    <source>
        <strain evidence="1">09-Me</strain>
    </source>
</reference>
<proteinExistence type="predicted"/>
<keyword evidence="2" id="KW-1185">Reference proteome</keyword>
<evidence type="ECO:0000313" key="1">
    <source>
        <dbReference type="EMBL" id="MDF1611889.1"/>
    </source>
</evidence>
<sequence length="124" mass="14155">MASKELLQEINIEKSEKESIIFTKPINSCGKCLITVLNKLLNDNQIKYSKPYIIMEMNDKNFIAALYTVGILDKVNLVTKSKLVKELETYSGEGLCLILNKEGRIIYSEEINSVNIDTVKKYFL</sequence>
<gene>
    <name evidence="1" type="ORF">P0M35_06990</name>
</gene>
<accession>A0AAE3P0K8</accession>
<evidence type="ECO:0000313" key="2">
    <source>
        <dbReference type="Proteomes" id="UP001221302"/>
    </source>
</evidence>
<dbReference type="RefSeq" id="WP_321535657.1">
    <property type="nucleotide sequence ID" value="NZ_JARGDL010000008.1"/>
</dbReference>
<dbReference type="AlphaFoldDB" id="A0AAE3P0K8"/>
<dbReference type="EMBL" id="JARGDL010000008">
    <property type="protein sequence ID" value="MDF1611889.1"/>
    <property type="molecule type" value="Genomic_DNA"/>
</dbReference>
<dbReference type="Proteomes" id="UP001221302">
    <property type="component" value="Unassembled WGS sequence"/>
</dbReference>
<comment type="caution">
    <text evidence="1">The sequence shown here is derived from an EMBL/GenBank/DDBJ whole genome shotgun (WGS) entry which is preliminary data.</text>
</comment>
<organism evidence="1 2">
    <name type="scientific">Stygiobacter electus</name>
    <dbReference type="NCBI Taxonomy" id="3032292"/>
    <lineage>
        <taxon>Bacteria</taxon>
        <taxon>Pseudomonadati</taxon>
        <taxon>Ignavibacteriota</taxon>
        <taxon>Ignavibacteria</taxon>
        <taxon>Ignavibacteriales</taxon>
        <taxon>Melioribacteraceae</taxon>
        <taxon>Stygiobacter</taxon>
    </lineage>
</organism>
<protein>
    <submittedName>
        <fullName evidence="1">Uncharacterized protein</fullName>
    </submittedName>
</protein>